<dbReference type="Gene3D" id="1.10.510.10">
    <property type="entry name" value="Transferase(Phosphotransferase) domain 1"/>
    <property type="match status" value="1"/>
</dbReference>
<evidence type="ECO:0000313" key="12">
    <source>
        <dbReference type="EMBL" id="CAD8951784.1"/>
    </source>
</evidence>
<feature type="region of interest" description="Disordered" evidence="9">
    <location>
        <begin position="1"/>
        <end position="81"/>
    </location>
</feature>
<comment type="subcellular location">
    <subcellularLocation>
        <location evidence="1">Membrane</location>
        <topology evidence="1">Single-pass membrane protein</topology>
    </subcellularLocation>
</comment>
<dbReference type="Pfam" id="PF00211">
    <property type="entry name" value="Guanylate_cyc"/>
    <property type="match status" value="1"/>
</dbReference>
<dbReference type="GO" id="GO:0035556">
    <property type="term" value="P:intracellular signal transduction"/>
    <property type="evidence" value="ECO:0007669"/>
    <property type="project" value="InterPro"/>
</dbReference>
<dbReference type="GO" id="GO:0005524">
    <property type="term" value="F:ATP binding"/>
    <property type="evidence" value="ECO:0007669"/>
    <property type="project" value="InterPro"/>
</dbReference>
<protein>
    <recommendedName>
        <fullName evidence="2">guanylate cyclase</fullName>
        <ecNumber evidence="2">4.6.1.2</ecNumber>
    </recommendedName>
</protein>
<evidence type="ECO:0000256" key="1">
    <source>
        <dbReference type="ARBA" id="ARBA00004167"/>
    </source>
</evidence>
<evidence type="ECO:0000259" key="10">
    <source>
        <dbReference type="PROSITE" id="PS50011"/>
    </source>
</evidence>
<dbReference type="CDD" id="cd07302">
    <property type="entry name" value="CHD"/>
    <property type="match status" value="1"/>
</dbReference>
<dbReference type="GO" id="GO:0007168">
    <property type="term" value="P:receptor guanylyl cyclase signaling pathway"/>
    <property type="evidence" value="ECO:0007669"/>
    <property type="project" value="TreeGrafter"/>
</dbReference>
<name>A0A6U4U0M3_HEMAN</name>
<feature type="compositionally biased region" description="Polar residues" evidence="9">
    <location>
        <begin position="32"/>
        <end position="51"/>
    </location>
</feature>
<dbReference type="SUPFAM" id="SSF55073">
    <property type="entry name" value="Nucleotide cyclase"/>
    <property type="match status" value="1"/>
</dbReference>
<dbReference type="EMBL" id="HBFX01010630">
    <property type="protein sequence ID" value="CAD8951784.1"/>
    <property type="molecule type" value="Transcribed_RNA"/>
</dbReference>
<evidence type="ECO:0000256" key="4">
    <source>
        <dbReference type="ARBA" id="ARBA00022741"/>
    </source>
</evidence>
<evidence type="ECO:0000256" key="9">
    <source>
        <dbReference type="SAM" id="MobiDB-lite"/>
    </source>
</evidence>
<dbReference type="AlphaFoldDB" id="A0A6U4U0M3"/>
<dbReference type="PANTHER" id="PTHR11920:SF335">
    <property type="entry name" value="GUANYLATE CYCLASE"/>
    <property type="match status" value="1"/>
</dbReference>
<dbReference type="InterPro" id="IPR001054">
    <property type="entry name" value="A/G_cyclase"/>
</dbReference>
<dbReference type="EC" id="4.6.1.2" evidence="2"/>
<keyword evidence="8" id="KW-0141">cGMP biosynthesis</keyword>
<evidence type="ECO:0000256" key="8">
    <source>
        <dbReference type="ARBA" id="ARBA00023293"/>
    </source>
</evidence>
<dbReference type="GO" id="GO:0004016">
    <property type="term" value="F:adenylate cyclase activity"/>
    <property type="evidence" value="ECO:0007669"/>
    <property type="project" value="TreeGrafter"/>
</dbReference>
<evidence type="ECO:0000256" key="2">
    <source>
        <dbReference type="ARBA" id="ARBA00012202"/>
    </source>
</evidence>
<keyword evidence="5" id="KW-1133">Transmembrane helix</keyword>
<evidence type="ECO:0000256" key="7">
    <source>
        <dbReference type="ARBA" id="ARBA00023239"/>
    </source>
</evidence>
<dbReference type="PROSITE" id="PS00108">
    <property type="entry name" value="PROTEIN_KINASE_ST"/>
    <property type="match status" value="1"/>
</dbReference>
<dbReference type="FunFam" id="3.30.70.1230:FF:000030">
    <property type="entry name" value="Si:ch211-215j19.12"/>
    <property type="match status" value="1"/>
</dbReference>
<dbReference type="PROSITE" id="PS50011">
    <property type="entry name" value="PROTEIN_KINASE_DOM"/>
    <property type="match status" value="1"/>
</dbReference>
<dbReference type="SMART" id="SM00220">
    <property type="entry name" value="S_TKc"/>
    <property type="match status" value="1"/>
</dbReference>
<sequence>MLSQGERRGSIHSQGEGRSSLNSLGERMGPTSMVNTDQDGNAMNIETQVTLGQAAGVGGGDGPASESPPKNVSAGPAPPAMKIHKFSENAQMSPSLMGISSNQGNRSGAGSGVASKGMNLGAVQGSRSNQSGSALFRSVPLFYDSMMTCMFGKGYLDRQKLRFLKDEFVQEMRIVSKLRHPSVTTVMGAVLGSEPMLVMEFMTLGSLHDLLSNESYPFEADVLLFMLRDIVQGMRFLHTADPPIVHGDLKAANVLITENFKAKVADFGLSQKKRLGNVGTPFWMAPELLLGGVSTTMSDVYAFAIMLFEIFSRKLPYKGEECEQVLLQVCDSNLEKRPGIPDGVRPEVEVMMKDCWQQDASKRPPFEELDRRVKAMDVIQMQSSQILSAGAIDREQEATARNVLFDVFPRHIAEALASGRKPQAEMKECVTIFFSDIVGFTDISATLTPTKVSEMLDRLYTRFDALAEEHTIYKVETIGDAYMAVTNLVQDQNVDHAARIARFSLAALQAANQVLVDLDDPSKGHIKIRVGFHSGPVVANVVGTKCPRYCLFGDTVNTASRMESNSKANMINISHATAVLLKTQGPNILLQKRGQVPIKGKGHMTCYWVKTERKNTELKPMAGPVQHLKARPPIPGDPKNVSTIEEESLNNVSMTRSASGVTNTIGQLELDNAAASTYKQGADQASPPSVDKPSRTGSGAEGPIEPGDTFTVSAEALKKGQAGVAPFLPLNRAVSGEVLQAAHLASMDGIGLDGTVPLSFPYNPPSGTGRGEGGAGIPPAAGGAPPQSAAGADPSVVV</sequence>
<feature type="domain" description="Guanylate cyclase" evidence="11">
    <location>
        <begin position="431"/>
        <end position="563"/>
    </location>
</feature>
<evidence type="ECO:0000256" key="3">
    <source>
        <dbReference type="ARBA" id="ARBA00022692"/>
    </source>
</evidence>
<keyword evidence="4" id="KW-0547">Nucleotide-binding</keyword>
<feature type="compositionally biased region" description="Polar residues" evidence="9">
    <location>
        <begin position="11"/>
        <end position="23"/>
    </location>
</feature>
<evidence type="ECO:0000256" key="6">
    <source>
        <dbReference type="ARBA" id="ARBA00023136"/>
    </source>
</evidence>
<evidence type="ECO:0000259" key="11">
    <source>
        <dbReference type="PROSITE" id="PS50125"/>
    </source>
</evidence>
<accession>A0A6U4U0M3</accession>
<dbReference type="GO" id="GO:0005886">
    <property type="term" value="C:plasma membrane"/>
    <property type="evidence" value="ECO:0007669"/>
    <property type="project" value="TreeGrafter"/>
</dbReference>
<dbReference type="InterPro" id="IPR001245">
    <property type="entry name" value="Ser-Thr/Tyr_kinase_cat_dom"/>
</dbReference>
<gene>
    <name evidence="12" type="ORF">HAND00432_LOCUS6319</name>
</gene>
<feature type="compositionally biased region" description="Low complexity" evidence="9">
    <location>
        <begin position="777"/>
        <end position="798"/>
    </location>
</feature>
<evidence type="ECO:0000256" key="5">
    <source>
        <dbReference type="ARBA" id="ARBA00022989"/>
    </source>
</evidence>
<dbReference type="InterPro" id="IPR050401">
    <property type="entry name" value="Cyclic_nucleotide_synthase"/>
</dbReference>
<feature type="region of interest" description="Disordered" evidence="9">
    <location>
        <begin position="677"/>
        <end position="708"/>
    </location>
</feature>
<organism evidence="12">
    <name type="scientific">Hemiselmis andersenii</name>
    <name type="common">Cryptophyte alga</name>
    <dbReference type="NCBI Taxonomy" id="464988"/>
    <lineage>
        <taxon>Eukaryota</taxon>
        <taxon>Cryptophyceae</taxon>
        <taxon>Cryptomonadales</taxon>
        <taxon>Hemiselmidaceae</taxon>
        <taxon>Hemiselmis</taxon>
    </lineage>
</organism>
<feature type="region of interest" description="Disordered" evidence="9">
    <location>
        <begin position="761"/>
        <end position="798"/>
    </location>
</feature>
<dbReference type="GO" id="GO:0004672">
    <property type="term" value="F:protein kinase activity"/>
    <property type="evidence" value="ECO:0007669"/>
    <property type="project" value="InterPro"/>
</dbReference>
<dbReference type="SMART" id="SM00044">
    <property type="entry name" value="CYCc"/>
    <property type="match status" value="1"/>
</dbReference>
<keyword evidence="3" id="KW-0812">Transmembrane</keyword>
<dbReference type="InterPro" id="IPR029787">
    <property type="entry name" value="Nucleotide_cyclase"/>
</dbReference>
<dbReference type="InterPro" id="IPR011009">
    <property type="entry name" value="Kinase-like_dom_sf"/>
</dbReference>
<dbReference type="InterPro" id="IPR000719">
    <property type="entry name" value="Prot_kinase_dom"/>
</dbReference>
<proteinExistence type="predicted"/>
<dbReference type="GO" id="GO:0001653">
    <property type="term" value="F:peptide receptor activity"/>
    <property type="evidence" value="ECO:0007669"/>
    <property type="project" value="TreeGrafter"/>
</dbReference>
<keyword evidence="7" id="KW-0456">Lyase</keyword>
<reference evidence="12" key="1">
    <citation type="submission" date="2021-01" db="EMBL/GenBank/DDBJ databases">
        <authorList>
            <person name="Corre E."/>
            <person name="Pelletier E."/>
            <person name="Niang G."/>
            <person name="Scheremetjew M."/>
            <person name="Finn R."/>
            <person name="Kale V."/>
            <person name="Holt S."/>
            <person name="Cochrane G."/>
            <person name="Meng A."/>
            <person name="Brown T."/>
            <person name="Cohen L."/>
        </authorList>
    </citation>
    <scope>NUCLEOTIDE SEQUENCE</scope>
    <source>
        <strain evidence="12">CCMP644</strain>
    </source>
</reference>
<dbReference type="SUPFAM" id="SSF56112">
    <property type="entry name" value="Protein kinase-like (PK-like)"/>
    <property type="match status" value="1"/>
</dbReference>
<dbReference type="Gene3D" id="3.30.70.1230">
    <property type="entry name" value="Nucleotide cyclase"/>
    <property type="match status" value="1"/>
</dbReference>
<dbReference type="InterPro" id="IPR008271">
    <property type="entry name" value="Ser/Thr_kinase_AS"/>
</dbReference>
<keyword evidence="6" id="KW-0472">Membrane</keyword>
<dbReference type="PROSITE" id="PS50125">
    <property type="entry name" value="GUANYLATE_CYCLASE_2"/>
    <property type="match status" value="1"/>
</dbReference>
<dbReference type="Pfam" id="PF07714">
    <property type="entry name" value="PK_Tyr_Ser-Thr"/>
    <property type="match status" value="1"/>
</dbReference>
<dbReference type="GO" id="GO:0004383">
    <property type="term" value="F:guanylate cyclase activity"/>
    <property type="evidence" value="ECO:0007669"/>
    <property type="project" value="UniProtKB-EC"/>
</dbReference>
<feature type="domain" description="Protein kinase" evidence="10">
    <location>
        <begin position="86"/>
        <end position="379"/>
    </location>
</feature>
<dbReference type="PANTHER" id="PTHR11920">
    <property type="entry name" value="GUANYLYL CYCLASE"/>
    <property type="match status" value="1"/>
</dbReference>